<feature type="transmembrane region" description="Helical" evidence="1">
    <location>
        <begin position="31"/>
        <end position="49"/>
    </location>
</feature>
<organism evidence="2 3">
    <name type="scientific">Rhodovulum bhavnagarense</name>
    <dbReference type="NCBI Taxonomy" id="992286"/>
    <lineage>
        <taxon>Bacteria</taxon>
        <taxon>Pseudomonadati</taxon>
        <taxon>Pseudomonadota</taxon>
        <taxon>Alphaproteobacteria</taxon>
        <taxon>Rhodobacterales</taxon>
        <taxon>Paracoccaceae</taxon>
        <taxon>Rhodovulum</taxon>
    </lineage>
</organism>
<dbReference type="Proteomes" id="UP000295050">
    <property type="component" value="Unassembled WGS sequence"/>
</dbReference>
<gene>
    <name evidence="2" type="ORF">EV663_10518</name>
</gene>
<name>A0A4R2RND6_9RHOB</name>
<accession>A0A4R2RND6</accession>
<reference evidence="2 3" key="1">
    <citation type="submission" date="2019-03" db="EMBL/GenBank/DDBJ databases">
        <title>Genomic Encyclopedia of Type Strains, Phase IV (KMG-IV): sequencing the most valuable type-strain genomes for metagenomic binning, comparative biology and taxonomic classification.</title>
        <authorList>
            <person name="Goeker M."/>
        </authorList>
    </citation>
    <scope>NUCLEOTIDE SEQUENCE [LARGE SCALE GENOMIC DNA]</scope>
    <source>
        <strain evidence="2 3">DSM 24766</strain>
    </source>
</reference>
<evidence type="ECO:0000256" key="1">
    <source>
        <dbReference type="SAM" id="Phobius"/>
    </source>
</evidence>
<feature type="transmembrane region" description="Helical" evidence="1">
    <location>
        <begin position="7"/>
        <end position="25"/>
    </location>
</feature>
<sequence>MPFHRFATIVTSVIAAAALTVMLAAALPGNAAALLLPLSLAGAALLHLLPRR</sequence>
<dbReference type="RefSeq" id="WP_165910150.1">
    <property type="nucleotide sequence ID" value="NZ_SLXU01000005.1"/>
</dbReference>
<proteinExistence type="predicted"/>
<keyword evidence="1" id="KW-0812">Transmembrane</keyword>
<keyword evidence="1" id="KW-0472">Membrane</keyword>
<protein>
    <submittedName>
        <fullName evidence="2">Uncharacterized protein</fullName>
    </submittedName>
</protein>
<keyword evidence="1" id="KW-1133">Transmembrane helix</keyword>
<comment type="caution">
    <text evidence="2">The sequence shown here is derived from an EMBL/GenBank/DDBJ whole genome shotgun (WGS) entry which is preliminary data.</text>
</comment>
<keyword evidence="3" id="KW-1185">Reference proteome</keyword>
<dbReference type="AlphaFoldDB" id="A0A4R2RND6"/>
<dbReference type="EMBL" id="SLXU01000005">
    <property type="protein sequence ID" value="TCP61301.1"/>
    <property type="molecule type" value="Genomic_DNA"/>
</dbReference>
<evidence type="ECO:0000313" key="2">
    <source>
        <dbReference type="EMBL" id="TCP61301.1"/>
    </source>
</evidence>
<evidence type="ECO:0000313" key="3">
    <source>
        <dbReference type="Proteomes" id="UP000295050"/>
    </source>
</evidence>